<evidence type="ECO:0000313" key="7">
    <source>
        <dbReference type="Proteomes" id="UP001149165"/>
    </source>
</evidence>
<dbReference type="InterPro" id="IPR001680">
    <property type="entry name" value="WD40_rpt"/>
</dbReference>
<feature type="region of interest" description="Disordered" evidence="4">
    <location>
        <begin position="86"/>
        <end position="107"/>
    </location>
</feature>
<dbReference type="InterPro" id="IPR020472">
    <property type="entry name" value="WD40_PAC1"/>
</dbReference>
<feature type="compositionally biased region" description="Basic and acidic residues" evidence="4">
    <location>
        <begin position="8"/>
        <end position="37"/>
    </location>
</feature>
<dbReference type="InterPro" id="IPR015943">
    <property type="entry name" value="WD40/YVTN_repeat-like_dom_sf"/>
</dbReference>
<dbReference type="InterPro" id="IPR056884">
    <property type="entry name" value="NPHP3-like_N"/>
</dbReference>
<feature type="repeat" description="WD" evidence="3">
    <location>
        <begin position="1144"/>
        <end position="1176"/>
    </location>
</feature>
<feature type="domain" description="NACHT" evidence="5">
    <location>
        <begin position="364"/>
        <end position="511"/>
    </location>
</feature>
<protein>
    <recommendedName>
        <fullName evidence="5">NACHT domain-containing protein</fullName>
    </recommendedName>
</protein>
<dbReference type="PANTHER" id="PTHR19879">
    <property type="entry name" value="TRANSCRIPTION INITIATION FACTOR TFIID"/>
    <property type="match status" value="1"/>
</dbReference>
<dbReference type="PROSITE" id="PS50082">
    <property type="entry name" value="WD_REPEATS_2"/>
    <property type="match status" value="9"/>
</dbReference>
<dbReference type="EMBL" id="JAPQKH010000003">
    <property type="protein sequence ID" value="KAJ5107290.1"/>
    <property type="molecule type" value="Genomic_DNA"/>
</dbReference>
<evidence type="ECO:0000256" key="1">
    <source>
        <dbReference type="ARBA" id="ARBA00022574"/>
    </source>
</evidence>
<dbReference type="InterPro" id="IPR036322">
    <property type="entry name" value="WD40_repeat_dom_sf"/>
</dbReference>
<dbReference type="Gene3D" id="3.40.50.300">
    <property type="entry name" value="P-loop containing nucleotide triphosphate hydrolases"/>
    <property type="match status" value="1"/>
</dbReference>
<keyword evidence="1 3" id="KW-0853">WD repeat</keyword>
<evidence type="ECO:0000256" key="3">
    <source>
        <dbReference type="PROSITE-ProRule" id="PRU00221"/>
    </source>
</evidence>
<dbReference type="OrthoDB" id="1577640at2759"/>
<comment type="caution">
    <text evidence="6">The sequence shown here is derived from an EMBL/GenBank/DDBJ whole genome shotgun (WGS) entry which is preliminary data.</text>
</comment>
<dbReference type="Proteomes" id="UP001149165">
    <property type="component" value="Unassembled WGS sequence"/>
</dbReference>
<dbReference type="Pfam" id="PF17100">
    <property type="entry name" value="NACHT_N"/>
    <property type="match status" value="1"/>
</dbReference>
<feature type="repeat" description="WD" evidence="3">
    <location>
        <begin position="998"/>
        <end position="1039"/>
    </location>
</feature>
<evidence type="ECO:0000313" key="6">
    <source>
        <dbReference type="EMBL" id="KAJ5107290.1"/>
    </source>
</evidence>
<dbReference type="Pfam" id="PF24883">
    <property type="entry name" value="NPHP3_N"/>
    <property type="match status" value="1"/>
</dbReference>
<organism evidence="6 7">
    <name type="scientific">Penicillium angulare</name>
    <dbReference type="NCBI Taxonomy" id="116970"/>
    <lineage>
        <taxon>Eukaryota</taxon>
        <taxon>Fungi</taxon>
        <taxon>Dikarya</taxon>
        <taxon>Ascomycota</taxon>
        <taxon>Pezizomycotina</taxon>
        <taxon>Eurotiomycetes</taxon>
        <taxon>Eurotiomycetidae</taxon>
        <taxon>Eurotiales</taxon>
        <taxon>Aspergillaceae</taxon>
        <taxon>Penicillium</taxon>
    </lineage>
</organism>
<reference evidence="6" key="2">
    <citation type="journal article" date="2023" name="IMA Fungus">
        <title>Comparative genomic study of the Penicillium genus elucidates a diverse pangenome and 15 lateral gene transfer events.</title>
        <authorList>
            <person name="Petersen C."/>
            <person name="Sorensen T."/>
            <person name="Nielsen M.R."/>
            <person name="Sondergaard T.E."/>
            <person name="Sorensen J.L."/>
            <person name="Fitzpatrick D.A."/>
            <person name="Frisvad J.C."/>
            <person name="Nielsen K.L."/>
        </authorList>
    </citation>
    <scope>NUCLEOTIDE SEQUENCE</scope>
    <source>
        <strain evidence="6">IBT 30069</strain>
    </source>
</reference>
<dbReference type="InterPro" id="IPR019775">
    <property type="entry name" value="WD40_repeat_CS"/>
</dbReference>
<dbReference type="CDD" id="cd00200">
    <property type="entry name" value="WD40"/>
    <property type="match status" value="2"/>
</dbReference>
<keyword evidence="2" id="KW-0677">Repeat</keyword>
<dbReference type="InterPro" id="IPR027417">
    <property type="entry name" value="P-loop_NTPase"/>
</dbReference>
<dbReference type="Gene3D" id="2.130.10.10">
    <property type="entry name" value="YVTN repeat-like/Quinoprotein amine dehydrogenase"/>
    <property type="match status" value="4"/>
</dbReference>
<feature type="repeat" description="WD" evidence="3">
    <location>
        <begin position="1177"/>
        <end position="1218"/>
    </location>
</feature>
<dbReference type="PANTHER" id="PTHR19879:SF9">
    <property type="entry name" value="TRANSCRIPTION INITIATION FACTOR TFIID SUBUNIT 5"/>
    <property type="match status" value="1"/>
</dbReference>
<feature type="repeat" description="WD" evidence="3">
    <location>
        <begin position="1258"/>
        <end position="1299"/>
    </location>
</feature>
<evidence type="ECO:0000256" key="2">
    <source>
        <dbReference type="ARBA" id="ARBA00022737"/>
    </source>
</evidence>
<feature type="region of interest" description="Disordered" evidence="4">
    <location>
        <begin position="1"/>
        <end position="54"/>
    </location>
</feature>
<feature type="repeat" description="WD" evidence="3">
    <location>
        <begin position="1219"/>
        <end position="1260"/>
    </location>
</feature>
<dbReference type="PROSITE" id="PS00678">
    <property type="entry name" value="WD_REPEATS_1"/>
    <property type="match status" value="4"/>
</dbReference>
<gene>
    <name evidence="6" type="ORF">N7456_003965</name>
</gene>
<dbReference type="InterPro" id="IPR031359">
    <property type="entry name" value="NACHT_N"/>
</dbReference>
<dbReference type="PROSITE" id="PS50837">
    <property type="entry name" value="NACHT"/>
    <property type="match status" value="1"/>
</dbReference>
<reference evidence="6" key="1">
    <citation type="submission" date="2022-11" db="EMBL/GenBank/DDBJ databases">
        <authorList>
            <person name="Petersen C."/>
        </authorList>
    </citation>
    <scope>NUCLEOTIDE SEQUENCE</scope>
    <source>
        <strain evidence="6">IBT 30069</strain>
    </source>
</reference>
<evidence type="ECO:0000256" key="4">
    <source>
        <dbReference type="SAM" id="MobiDB-lite"/>
    </source>
</evidence>
<feature type="compositionally biased region" description="Polar residues" evidence="4">
    <location>
        <begin position="38"/>
        <end position="54"/>
    </location>
</feature>
<feature type="repeat" description="WD" evidence="3">
    <location>
        <begin position="905"/>
        <end position="946"/>
    </location>
</feature>
<feature type="repeat" description="WD" evidence="3">
    <location>
        <begin position="1390"/>
        <end position="1431"/>
    </location>
</feature>
<feature type="repeat" description="WD" evidence="3">
    <location>
        <begin position="1300"/>
        <end position="1341"/>
    </location>
</feature>
<proteinExistence type="predicted"/>
<accession>A0A9W9FVL9</accession>
<dbReference type="SUPFAM" id="SSF50978">
    <property type="entry name" value="WD40 repeat-like"/>
    <property type="match status" value="2"/>
</dbReference>
<dbReference type="Pfam" id="PF00400">
    <property type="entry name" value="WD40"/>
    <property type="match status" value="7"/>
</dbReference>
<name>A0A9W9FVL9_9EURO</name>
<dbReference type="SUPFAM" id="SSF52540">
    <property type="entry name" value="P-loop containing nucleoside triphosphate hydrolases"/>
    <property type="match status" value="1"/>
</dbReference>
<dbReference type="SMART" id="SM00320">
    <property type="entry name" value="WD40"/>
    <property type="match status" value="12"/>
</dbReference>
<dbReference type="PROSITE" id="PS50294">
    <property type="entry name" value="WD_REPEATS_REGION"/>
    <property type="match status" value="5"/>
</dbReference>
<feature type="repeat" description="WD" evidence="3">
    <location>
        <begin position="965"/>
        <end position="999"/>
    </location>
</feature>
<keyword evidence="7" id="KW-1185">Reference proteome</keyword>
<sequence>MRRLKHLLNRDKESKDNNSDSAKKLQSKKDEVPHHQEPQNNCPSEIAVSNQNQIPQLEIEKVEKTSSPPQDLWQSAYIQLSEKEHDMLSKPELSAQSGSKGGTNPKKEGIIDKVIQTTKEQYEYYQERGLKIRRSKGDDIDLRKISHTVINAAISFKTVIGAIAAFDPTSHASSAWAVVSLGLTIAKNRSDLRDAFFDSSEYLAETLARYAYIEEKFYHKSEKNEQIGDALVKVYKAVLQYTAEVLATRDAGMGKWMLDSVTEIAKHSLSALKASIKEQDQELHYSIDREQYLHQNEQAERWLVQSDQMIRSLQILIAKFNLPIAEGASYDSYENQHGEKCLPETRTELRRQVTDWAEDFDSKLIFWLNGMAGTGKSTIARTLAQIFKEKGLLGASFFFKKGEADRGNARRFISTITKQLMSHHRQLAPDILKAIENDPDLSTKALGQQFDNLLLQPLLNSKQSETTSIVIVIDALDECENEDDISIILRLLPKLEKSTSFRLRIFLTSRPELPIRLGFEQTQNYQDRILHELPNPVIEHDIRLFLEDRFSKIKTKRRIREEWPTDDTMENLVKMAVPLFIFAATVCRFVGEGIHPERRLKKFLDFQAVTTASQMDQMYQPVLNNLLPFDENIASEEYLEESEEVLEEFRSTVGVIILLAVPMSIESIAGLLKIQPKDISDILDPLHSVISVPNETGASVRILHLSFRNYLVNTDSKFRVDETETHWKIALACFRVMECKLKRNICNLSSYAYLREDIASDLVDQFFSEELRYSCLHWSYHLERSKDRFVEEQTLSFLKKHLFHWLEAMSLISGAADIATLISEVRTCAESNKGSDLSDFLRDANRFILKNAYIINTAPLQIYCSGVAFSPMKSIIRSLFKEDRPKWMHILPMVNDSWGAELQSFEGYSSRVSSVAFSADGQKIASGFANSTVELWDIQTGLEIQSISRSSDVSDEDDENDGYRVKHIVFSPDGKMIAWRCSNGTIKLWDTTTGSAQILGKDSTPLSLTFSLDGQSVIWGASDRTIRLWNKDAGLEIQNIDGFPHDYPITVWAVSPDGKKIALCMSEGQIIKLWDITTSSEVQAFTLEDTTGDFCSIAFSSDWHSMASTNSDVLNIMGFAVKLWNTTTGIQLMSVDVPWSYSSSLALSSDGKRMAASSIDGAVKVWDTTTGSEVQNLNGHLYDVSSVAFSPDGQKIATASDDKAVKVWDVMTNSDTQSLKGHKNSPRPADFFPRGEILAYYSSDDPLRIWNITTGLEIQTFPDQVQSIFFSQDGQTVASGSEDGTVRLWDITTGLLLQTLSGHSEPVISMVFCSDGQKLVSISDEGVIKLWNTTTGSEIKSHEVSSSVQPDGLALSLTPDEHILLVVLLYESAEVWTFTANLEVQKTRILEGHINRINLITISPNGKMVALRAFDWVIRIWDILSGKEIDIPSDENRSTSSMVFSQDGRQIAVCQWGGTVKLWTIMSGAEMGNLDHAGCLISTVFSPDSPQNSQKLPEFQISVEDGWVLLKRERLLWLPSNYRDMECVEMRYDSIYLGYEDGRAIMIGLYAPED</sequence>
<dbReference type="InterPro" id="IPR007111">
    <property type="entry name" value="NACHT_NTPase"/>
</dbReference>
<evidence type="ECO:0000259" key="5">
    <source>
        <dbReference type="PROSITE" id="PS50837"/>
    </source>
</evidence>
<dbReference type="PRINTS" id="PR00320">
    <property type="entry name" value="GPROTEINBRPT"/>
</dbReference>